<dbReference type="EMBL" id="MVBK01000001">
    <property type="protein sequence ID" value="OOG28861.1"/>
    <property type="molecule type" value="Genomic_DNA"/>
</dbReference>
<keyword evidence="3" id="KW-1185">Reference proteome</keyword>
<evidence type="ECO:0000256" key="1">
    <source>
        <dbReference type="SAM" id="MobiDB-lite"/>
    </source>
</evidence>
<dbReference type="AlphaFoldDB" id="A0A1V3NV00"/>
<accession>A0A1V3NV00</accession>
<evidence type="ECO:0008006" key="4">
    <source>
        <dbReference type="Google" id="ProtNLM"/>
    </source>
</evidence>
<dbReference type="OrthoDB" id="6402776at2"/>
<evidence type="ECO:0000313" key="2">
    <source>
        <dbReference type="EMBL" id="OOG28861.1"/>
    </source>
</evidence>
<comment type="caution">
    <text evidence="2">The sequence shown here is derived from an EMBL/GenBank/DDBJ whole genome shotgun (WGS) entry which is preliminary data.</text>
</comment>
<name>A0A1V3NV00_9GAMM</name>
<reference evidence="2 3" key="1">
    <citation type="submission" date="2017-02" db="EMBL/GenBank/DDBJ databases">
        <title>Genomic diversity within the haloalkaliphilic genus Thioalkalivibrio.</title>
        <authorList>
            <person name="Ahn A.-C."/>
            <person name="Meier-Kolthoff J."/>
            <person name="Overmars L."/>
            <person name="Richter M."/>
            <person name="Woyke T."/>
            <person name="Sorokin D.Y."/>
            <person name="Muyzer G."/>
        </authorList>
    </citation>
    <scope>NUCLEOTIDE SEQUENCE [LARGE SCALE GENOMIC DNA]</scope>
    <source>
        <strain evidence="2 3">ALJD</strain>
    </source>
</reference>
<dbReference type="Proteomes" id="UP000189462">
    <property type="component" value="Unassembled WGS sequence"/>
</dbReference>
<feature type="compositionally biased region" description="Basic and acidic residues" evidence="1">
    <location>
        <begin position="148"/>
        <end position="159"/>
    </location>
</feature>
<dbReference type="InterPro" id="IPR021960">
    <property type="entry name" value="DUF3577"/>
</dbReference>
<dbReference type="Pfam" id="PF12101">
    <property type="entry name" value="DUF3577"/>
    <property type="match status" value="1"/>
</dbReference>
<proteinExistence type="predicted"/>
<dbReference type="STRING" id="108003.B1C78_00575"/>
<organism evidence="2 3">
    <name type="scientific">Thioalkalivibrio denitrificans</name>
    <dbReference type="NCBI Taxonomy" id="108003"/>
    <lineage>
        <taxon>Bacteria</taxon>
        <taxon>Pseudomonadati</taxon>
        <taxon>Pseudomonadota</taxon>
        <taxon>Gammaproteobacteria</taxon>
        <taxon>Chromatiales</taxon>
        <taxon>Ectothiorhodospiraceae</taxon>
        <taxon>Thioalkalivibrio</taxon>
    </lineage>
</organism>
<feature type="region of interest" description="Disordered" evidence="1">
    <location>
        <begin position="136"/>
        <end position="161"/>
    </location>
</feature>
<gene>
    <name evidence="2" type="ORF">B1C78_00575</name>
</gene>
<protein>
    <recommendedName>
        <fullName evidence="4">DUF3577 domain-containing protein</fullName>
    </recommendedName>
</protein>
<sequence>MTEKYFDLHIDGIGYLNRAREVSVRGGSFLAVDITALHGEASNPEKTRFDCRVSGSEAQGLIRRFMDPINDRGHLAGDGTTIRHKVLAGFRLGDLYPETFTYEKGDRAGQAGVSLKARLLRLEWVKIDGEMVYKAQRDEPEDQPGDAPKTEHTTQRGEHSEEELIGMLPTEVALSKDDPEFEAKKTALKQQGYRFDSITKVWRLHQVA</sequence>
<evidence type="ECO:0000313" key="3">
    <source>
        <dbReference type="Proteomes" id="UP000189462"/>
    </source>
</evidence>
<dbReference type="RefSeq" id="WP_077277197.1">
    <property type="nucleotide sequence ID" value="NZ_MVBK01000001.1"/>
</dbReference>